<reference evidence="1" key="1">
    <citation type="submission" date="2005-08" db="EMBL/GenBank/DDBJ databases">
        <title>Complete sequence of Dechloromonas aromatica RCB.</title>
        <authorList>
            <person name="Salinero K.K."/>
            <person name="Copeland A."/>
            <person name="Lucas S."/>
            <person name="Lapidus A."/>
            <person name="Barry K."/>
            <person name="Detter J.C."/>
            <person name="Glavina T."/>
            <person name="Hammon N."/>
            <person name="Israni S."/>
            <person name="Pitluck S."/>
            <person name="Di Bartolo G."/>
            <person name="Trong S."/>
            <person name="Schmutz J."/>
            <person name="Larimer F."/>
            <person name="Land M."/>
            <person name="Ivanova N."/>
            <person name="Richardson P."/>
        </authorList>
    </citation>
    <scope>NUCLEOTIDE SEQUENCE</scope>
    <source>
        <strain evidence="1">RCB</strain>
    </source>
</reference>
<protein>
    <submittedName>
        <fullName evidence="1">Probable cytochrome c1 protein</fullName>
    </submittedName>
</protein>
<organism evidence="1">
    <name type="scientific">Dechloromonas aromatica (strain RCB)</name>
    <dbReference type="NCBI Taxonomy" id="159087"/>
    <lineage>
        <taxon>Bacteria</taxon>
        <taxon>Pseudomonadati</taxon>
        <taxon>Pseudomonadota</taxon>
        <taxon>Betaproteobacteria</taxon>
        <taxon>Rhodocyclales</taxon>
        <taxon>Azonexaceae</taxon>
        <taxon>Dechloromonas</taxon>
    </lineage>
</organism>
<gene>
    <name evidence="1" type="ordered locus">Daro_1583</name>
</gene>
<name>Q47FP9_DECAR</name>
<dbReference type="HOGENOM" id="CLU_049876_0_0_4"/>
<dbReference type="AlphaFoldDB" id="Q47FP9"/>
<proteinExistence type="predicted"/>
<dbReference type="KEGG" id="dar:Daro_1583"/>
<evidence type="ECO:0000313" key="1">
    <source>
        <dbReference type="EMBL" id="AAZ46332.1"/>
    </source>
</evidence>
<dbReference type="STRING" id="159087.Daro_1583"/>
<accession>Q47FP9</accession>
<sequence>MNIMAVFRRTILRQSGLRKLAVLAGAGIAFALSIQSANALPSYARQTGSECASCHVGGFGPQLTPYGIRFKINGYTDSDGKEGKIPLSAMMVVNSTHTAKDVPDGDKVNHFNNNNNTAMQEASVFLAGRLTDNIGSFVQVTYSGVDRTYALDQADIRYARSVKLGDKDMTVGVSLNTNPTLTDPFNTLGQWRFPYTSSDFNAGFGPAAPKVESLGGGVMGVNAYAFYDDSIYAELGLYNNLSKKALNAFNTEDQGKFKGVGTYGRLAYFKDRKRDNFSVGLFGFSADIQPDRADLGVADKYRDVGIDASYQYLGNRQHIFTANASYVREWQRLNYTMLGADDAHNTIDQFRAAGSYHYDQTWGGTVGVFDLRGKTNTSLNSTIDEGTGLVTNGSISGRPNTSGYILQADWTPWGKEGSWGGGWANVRVGVQYTGYTRFMGGSTYLDSEGNERRARDNNTTMLFLWTSI</sequence>
<dbReference type="EMBL" id="CP000089">
    <property type="protein sequence ID" value="AAZ46332.1"/>
    <property type="molecule type" value="Genomic_DNA"/>
</dbReference>
<dbReference type="eggNOG" id="ENOG502Z9G8">
    <property type="taxonomic scope" value="Bacteria"/>
</dbReference>